<proteinExistence type="predicted"/>
<name>A0ABN1KDT9_9BURK</name>
<feature type="transmembrane region" description="Helical" evidence="1">
    <location>
        <begin position="416"/>
        <end position="436"/>
    </location>
</feature>
<keyword evidence="3" id="KW-1185">Reference proteome</keyword>
<dbReference type="InterPro" id="IPR007383">
    <property type="entry name" value="DUF445"/>
</dbReference>
<evidence type="ECO:0000256" key="1">
    <source>
        <dbReference type="SAM" id="Phobius"/>
    </source>
</evidence>
<comment type="caution">
    <text evidence="2">The sequence shown here is derived from an EMBL/GenBank/DDBJ whole genome shotgun (WGS) entry which is preliminary data.</text>
</comment>
<protein>
    <submittedName>
        <fullName evidence="2">DUF445 domain-containing protein</fullName>
    </submittedName>
</protein>
<evidence type="ECO:0000313" key="2">
    <source>
        <dbReference type="EMBL" id="GAA0763592.1"/>
    </source>
</evidence>
<gene>
    <name evidence="2" type="ORF">GCM10009107_49110</name>
</gene>
<dbReference type="Pfam" id="PF04286">
    <property type="entry name" value="DUF445"/>
    <property type="match status" value="1"/>
</dbReference>
<dbReference type="PANTHER" id="PTHR38442:SF1">
    <property type="entry name" value="INNER MEMBRANE PROTEIN"/>
    <property type="match status" value="1"/>
</dbReference>
<keyword evidence="1" id="KW-1133">Transmembrane helix</keyword>
<keyword evidence="1" id="KW-0812">Transmembrane</keyword>
<organism evidence="2 3">
    <name type="scientific">Ideonella azotifigens</name>
    <dbReference type="NCBI Taxonomy" id="513160"/>
    <lineage>
        <taxon>Bacteria</taxon>
        <taxon>Pseudomonadati</taxon>
        <taxon>Pseudomonadota</taxon>
        <taxon>Betaproteobacteria</taxon>
        <taxon>Burkholderiales</taxon>
        <taxon>Sphaerotilaceae</taxon>
        <taxon>Ideonella</taxon>
    </lineage>
</organism>
<dbReference type="RefSeq" id="WP_141289110.1">
    <property type="nucleotide sequence ID" value="NZ_BAAAEW010000037.1"/>
</dbReference>
<evidence type="ECO:0000313" key="3">
    <source>
        <dbReference type="Proteomes" id="UP001500279"/>
    </source>
</evidence>
<accession>A0ABN1KDT9</accession>
<dbReference type="Proteomes" id="UP001500279">
    <property type="component" value="Unassembled WGS sequence"/>
</dbReference>
<sequence length="437" mass="48251">MPSSESAHPPPADALDSRRADLRRMKLIAAGMLVLAIAGLVLAEWQGAQGGWAWVKAFCEAAAVGAMADWFAVVALFRHPLGLPIPHTAIVPESKDRIADNLAAFVRDHFLEPGTLLAKLEQADPAAKLAEWLAEPGNTQRLTGILQAAVAEGLSLMDDDAVRRLIDKQLARLVERWDAPGAASRLLQLLTQDGRHHELLDSALKQAGVYLQQPEVKEQVSDMVLKYARREWPKMLAVVGWVKSPDTMADDFAVKLTDALLDEMAAVLNEPGHPLRQRYHAWFEGFIERLQHDPALRDKAQALKVELLQHPALRDYVGSLWTDLKAHLQANLSAPDSPMAERLQQAMARLGKELGRDPALREAINRHVLSVAGRMAESMRFTLTHHISQTIKGWDTPHLVEQVELGVGRDLQFIRLNGTLVGGLIGLLLHALLLLVH</sequence>
<dbReference type="EMBL" id="BAAAEW010000037">
    <property type="protein sequence ID" value="GAA0763592.1"/>
    <property type="molecule type" value="Genomic_DNA"/>
</dbReference>
<feature type="transmembrane region" description="Helical" evidence="1">
    <location>
        <begin position="27"/>
        <end position="45"/>
    </location>
</feature>
<reference evidence="2 3" key="1">
    <citation type="journal article" date="2019" name="Int. J. Syst. Evol. Microbiol.">
        <title>The Global Catalogue of Microorganisms (GCM) 10K type strain sequencing project: providing services to taxonomists for standard genome sequencing and annotation.</title>
        <authorList>
            <consortium name="The Broad Institute Genomics Platform"/>
            <consortium name="The Broad Institute Genome Sequencing Center for Infectious Disease"/>
            <person name="Wu L."/>
            <person name="Ma J."/>
        </authorList>
    </citation>
    <scope>NUCLEOTIDE SEQUENCE [LARGE SCALE GENOMIC DNA]</scope>
    <source>
        <strain evidence="2 3">JCM 15503</strain>
    </source>
</reference>
<keyword evidence="1" id="KW-0472">Membrane</keyword>
<dbReference type="PANTHER" id="PTHR38442">
    <property type="entry name" value="INNER MEMBRANE PROTEIN-RELATED"/>
    <property type="match status" value="1"/>
</dbReference>